<dbReference type="PANTHER" id="PTHR43811:SF19">
    <property type="entry name" value="39 KDA FK506-BINDING NUCLEAR PROTEIN"/>
    <property type="match status" value="1"/>
</dbReference>
<keyword evidence="3 8" id="KW-0732">Signal</keyword>
<evidence type="ECO:0000256" key="2">
    <source>
        <dbReference type="ARBA" id="ARBA00006577"/>
    </source>
</evidence>
<dbReference type="EC" id="5.2.1.8" evidence="7"/>
<evidence type="ECO:0000259" key="9">
    <source>
        <dbReference type="PROSITE" id="PS50059"/>
    </source>
</evidence>
<organism evidence="10 11">
    <name type="scientific">Saprospira grandis (strain Lewin)</name>
    <dbReference type="NCBI Taxonomy" id="984262"/>
    <lineage>
        <taxon>Bacteria</taxon>
        <taxon>Pseudomonadati</taxon>
        <taxon>Bacteroidota</taxon>
        <taxon>Saprospiria</taxon>
        <taxon>Saprospirales</taxon>
        <taxon>Saprospiraceae</taxon>
        <taxon>Saprospira</taxon>
    </lineage>
</organism>
<dbReference type="FunFam" id="3.10.50.40:FF:000045">
    <property type="entry name" value="Peptidyl-prolyl cis-trans isomerase"/>
    <property type="match status" value="1"/>
</dbReference>
<dbReference type="eggNOG" id="COG0545">
    <property type="taxonomic scope" value="Bacteria"/>
</dbReference>
<dbReference type="GO" id="GO:0006457">
    <property type="term" value="P:protein folding"/>
    <property type="evidence" value="ECO:0007669"/>
    <property type="project" value="InterPro"/>
</dbReference>
<dbReference type="InterPro" id="IPR001179">
    <property type="entry name" value="PPIase_FKBP_dom"/>
</dbReference>
<dbReference type="PANTHER" id="PTHR43811">
    <property type="entry name" value="FKBP-TYPE PEPTIDYL-PROLYL CIS-TRANS ISOMERASE FKPA"/>
    <property type="match status" value="1"/>
</dbReference>
<dbReference type="AlphaFoldDB" id="H6L1E6"/>
<comment type="similarity">
    <text evidence="2 7">Belongs to the FKBP-type PPIase family.</text>
</comment>
<dbReference type="RefSeq" id="WP_014373730.1">
    <property type="nucleotide sequence ID" value="NC_016940.1"/>
</dbReference>
<evidence type="ECO:0000256" key="7">
    <source>
        <dbReference type="RuleBase" id="RU003915"/>
    </source>
</evidence>
<dbReference type="Proteomes" id="UP000007519">
    <property type="component" value="Chromosome"/>
</dbReference>
<dbReference type="SUPFAM" id="SSF54534">
    <property type="entry name" value="FKBP-like"/>
    <property type="match status" value="1"/>
</dbReference>
<dbReference type="EMBL" id="CP002831">
    <property type="protein sequence ID" value="AFC23487.1"/>
    <property type="molecule type" value="Genomic_DNA"/>
</dbReference>
<feature type="signal peptide" evidence="8">
    <location>
        <begin position="1"/>
        <end position="22"/>
    </location>
</feature>
<evidence type="ECO:0000256" key="1">
    <source>
        <dbReference type="ARBA" id="ARBA00000971"/>
    </source>
</evidence>
<name>H6L1E6_SAPGL</name>
<dbReference type="Pfam" id="PF01346">
    <property type="entry name" value="FKBP_N"/>
    <property type="match status" value="1"/>
</dbReference>
<keyword evidence="5 6" id="KW-0413">Isomerase</keyword>
<dbReference type="Gene3D" id="3.10.50.40">
    <property type="match status" value="1"/>
</dbReference>
<evidence type="ECO:0000256" key="5">
    <source>
        <dbReference type="ARBA" id="ARBA00023235"/>
    </source>
</evidence>
<dbReference type="Pfam" id="PF00254">
    <property type="entry name" value="FKBP_C"/>
    <property type="match status" value="1"/>
</dbReference>
<dbReference type="Gene3D" id="1.10.287.460">
    <property type="entry name" value="Peptidyl-prolyl cis-trans isomerase, FKBP-type, N-terminal domain"/>
    <property type="match status" value="1"/>
</dbReference>
<dbReference type="STRING" id="984262.SGRA_0748"/>
<evidence type="ECO:0000256" key="6">
    <source>
        <dbReference type="PROSITE-ProRule" id="PRU00277"/>
    </source>
</evidence>
<sequence>MKWTTRLLFAAGLFTASYGLQSCGEPAQAAPTAPVINQEAAPQGDNFSYAYGMLLGSNLKAMGMEYNDVDTKELLAGLQAAMDAEVKPLMDQAAAQQLVNKTFQDMQAKAGEANLKKGQDFLAENAKRPEVKVTESGLQYEVLKEGVGGKPSINNKVKVHYHGTLIDGTVFDSSVDRGQPISFPLGNVIRGWQEGLQLMPVGAKYKLYIPADLGYGQRAAGKIPANSALIFEVELLAIE</sequence>
<evidence type="ECO:0000313" key="10">
    <source>
        <dbReference type="EMBL" id="AFC23487.1"/>
    </source>
</evidence>
<evidence type="ECO:0000256" key="8">
    <source>
        <dbReference type="SAM" id="SignalP"/>
    </source>
</evidence>
<gene>
    <name evidence="10" type="primary">fklB</name>
    <name evidence="10" type="ordered locus">SGRA_0748</name>
</gene>
<dbReference type="GO" id="GO:0003755">
    <property type="term" value="F:peptidyl-prolyl cis-trans isomerase activity"/>
    <property type="evidence" value="ECO:0007669"/>
    <property type="project" value="UniProtKB-UniRule"/>
</dbReference>
<keyword evidence="4 6" id="KW-0697">Rotamase</keyword>
<comment type="catalytic activity">
    <reaction evidence="1 6 7">
        <text>[protein]-peptidylproline (omega=180) = [protein]-peptidylproline (omega=0)</text>
        <dbReference type="Rhea" id="RHEA:16237"/>
        <dbReference type="Rhea" id="RHEA-COMP:10747"/>
        <dbReference type="Rhea" id="RHEA-COMP:10748"/>
        <dbReference type="ChEBI" id="CHEBI:83833"/>
        <dbReference type="ChEBI" id="CHEBI:83834"/>
        <dbReference type="EC" id="5.2.1.8"/>
    </reaction>
</comment>
<dbReference type="KEGG" id="sgn:SGRA_0748"/>
<dbReference type="PROSITE" id="PS51257">
    <property type="entry name" value="PROKAR_LIPOPROTEIN"/>
    <property type="match status" value="1"/>
</dbReference>
<feature type="chain" id="PRO_5003603788" description="Peptidyl-prolyl cis-trans isomerase" evidence="8">
    <location>
        <begin position="23"/>
        <end position="239"/>
    </location>
</feature>
<dbReference type="HOGENOM" id="CLU_013615_0_2_10"/>
<evidence type="ECO:0000313" key="11">
    <source>
        <dbReference type="Proteomes" id="UP000007519"/>
    </source>
</evidence>
<reference evidence="10 11" key="1">
    <citation type="journal article" date="2012" name="Stand. Genomic Sci.">
        <title>Complete genome sequencing and analysis of Saprospira grandis str. Lewin, a predatory marine bacterium.</title>
        <authorList>
            <person name="Saw J.H."/>
            <person name="Yuryev A."/>
            <person name="Kanbe M."/>
            <person name="Hou S."/>
            <person name="Young A.G."/>
            <person name="Aizawa S."/>
            <person name="Alam M."/>
        </authorList>
    </citation>
    <scope>NUCLEOTIDE SEQUENCE [LARGE SCALE GENOMIC DNA]</scope>
    <source>
        <strain evidence="10 11">Lewin</strain>
    </source>
</reference>
<evidence type="ECO:0000256" key="4">
    <source>
        <dbReference type="ARBA" id="ARBA00023110"/>
    </source>
</evidence>
<evidence type="ECO:0000256" key="3">
    <source>
        <dbReference type="ARBA" id="ARBA00022729"/>
    </source>
</evidence>
<protein>
    <recommendedName>
        <fullName evidence="7">Peptidyl-prolyl cis-trans isomerase</fullName>
        <ecNumber evidence="7">5.2.1.8</ecNumber>
    </recommendedName>
</protein>
<accession>H6L1E6</accession>
<dbReference type="InterPro" id="IPR000774">
    <property type="entry name" value="PPIase_FKBP_N"/>
</dbReference>
<keyword evidence="11" id="KW-1185">Reference proteome</keyword>
<dbReference type="InterPro" id="IPR036944">
    <property type="entry name" value="PPIase_FKBP_N_sf"/>
</dbReference>
<dbReference type="PROSITE" id="PS50059">
    <property type="entry name" value="FKBP_PPIASE"/>
    <property type="match status" value="1"/>
</dbReference>
<dbReference type="OrthoDB" id="9814548at2"/>
<proteinExistence type="inferred from homology"/>
<feature type="domain" description="PPIase FKBP-type" evidence="9">
    <location>
        <begin position="154"/>
        <end position="239"/>
    </location>
</feature>
<dbReference type="InterPro" id="IPR046357">
    <property type="entry name" value="PPIase_dom_sf"/>
</dbReference>